<evidence type="ECO:0000313" key="1">
    <source>
        <dbReference type="EMBL" id="KAJ9076825.1"/>
    </source>
</evidence>
<evidence type="ECO:0000313" key="2">
    <source>
        <dbReference type="Proteomes" id="UP001165960"/>
    </source>
</evidence>
<gene>
    <name evidence="1" type="ORF">DSO57_1022539</name>
</gene>
<protein>
    <submittedName>
        <fullName evidence="1">Uncharacterized protein</fullName>
    </submittedName>
</protein>
<keyword evidence="2" id="KW-1185">Reference proteome</keyword>
<comment type="caution">
    <text evidence="1">The sequence shown here is derived from an EMBL/GenBank/DDBJ whole genome shotgun (WGS) entry which is preliminary data.</text>
</comment>
<accession>A0ACC2TQ07</accession>
<dbReference type="Proteomes" id="UP001165960">
    <property type="component" value="Unassembled WGS sequence"/>
</dbReference>
<dbReference type="EMBL" id="QTSX02002243">
    <property type="protein sequence ID" value="KAJ9076825.1"/>
    <property type="molecule type" value="Genomic_DNA"/>
</dbReference>
<reference evidence="1" key="1">
    <citation type="submission" date="2022-04" db="EMBL/GenBank/DDBJ databases">
        <title>Genome of the entomopathogenic fungus Entomophthora muscae.</title>
        <authorList>
            <person name="Elya C."/>
            <person name="Lovett B.R."/>
            <person name="Lee E."/>
            <person name="Macias A.M."/>
            <person name="Hajek A.E."/>
            <person name="De Bivort B.L."/>
            <person name="Kasson M.T."/>
            <person name="De Fine Licht H.H."/>
            <person name="Stajich J.E."/>
        </authorList>
    </citation>
    <scope>NUCLEOTIDE SEQUENCE</scope>
    <source>
        <strain evidence="1">Berkeley</strain>
    </source>
</reference>
<name>A0ACC2TQ07_9FUNG</name>
<proteinExistence type="predicted"/>
<organism evidence="1 2">
    <name type="scientific">Entomophthora muscae</name>
    <dbReference type="NCBI Taxonomy" id="34485"/>
    <lineage>
        <taxon>Eukaryota</taxon>
        <taxon>Fungi</taxon>
        <taxon>Fungi incertae sedis</taxon>
        <taxon>Zoopagomycota</taxon>
        <taxon>Entomophthoromycotina</taxon>
        <taxon>Entomophthoromycetes</taxon>
        <taxon>Entomophthorales</taxon>
        <taxon>Entomophthoraceae</taxon>
        <taxon>Entomophthora</taxon>
    </lineage>
</organism>
<sequence>MGMEWERGSNLVQKIFLGLATPASKGDQLKAVVELTGLLVTNGTTLGAVLVFAMGVGRLLLHGVQSTFDLGLAMALGLEAVFYLQCKFKSRKLFETKAGFPASEEMRKQLLDAALADKTIIDSIPGWFLDNECGPVTLGQARDWLAWYGFGHYLHDLDVSQRNELDARLEQLQHKHGIRFSDAVAQGQPMRLTLDNVFYQHKPLILYGLVNFIQGTAALMLRGMGFHRFYAARSSYWYLEKSSEQEPILFVHGIGIGLPMYLIMIQRLIAIHPNRSIVLLELPSISMVPTTKVHDAATATAAIDVIVQRHRLAPFALVGHSYGTFMASWLLKNRPKFVARAMLIDPVCFALWEPTLIRSFIYRPGSGFVQRLVRYFVSGDLFVANSLARNFSWAENALLPRDISCPITVFLSRQDFIVDANVIQAYLTRCMAENPTLEISFILKSEYTHGSLLLDFQGYDNFLGDI</sequence>